<keyword evidence="1" id="KW-0175">Coiled coil</keyword>
<dbReference type="Gene3D" id="3.40.50.300">
    <property type="entry name" value="P-loop containing nucleotide triphosphate hydrolases"/>
    <property type="match status" value="1"/>
</dbReference>
<dbReference type="AlphaFoldDB" id="F0H4G2"/>
<keyword evidence="3" id="KW-1185">Reference proteome</keyword>
<evidence type="ECO:0000256" key="1">
    <source>
        <dbReference type="SAM" id="Coils"/>
    </source>
</evidence>
<protein>
    <submittedName>
        <fullName evidence="2">Conserved domain protein</fullName>
    </submittedName>
</protein>
<organism evidence="2 3">
    <name type="scientific">Prevotella denticola CRIS 18C-A</name>
    <dbReference type="NCBI Taxonomy" id="944557"/>
    <lineage>
        <taxon>Bacteria</taxon>
        <taxon>Pseudomonadati</taxon>
        <taxon>Bacteroidota</taxon>
        <taxon>Bacteroidia</taxon>
        <taxon>Bacteroidales</taxon>
        <taxon>Prevotellaceae</taxon>
        <taxon>Prevotella</taxon>
    </lineage>
</organism>
<evidence type="ECO:0000313" key="3">
    <source>
        <dbReference type="Proteomes" id="UP000003155"/>
    </source>
</evidence>
<sequence>MQDYKQKCSALSKEKRLQEKNYDRQKAVEIGKLQAVKEMQNALENGTPELPWYLPNQETMEEMLHDHICKVCGRPAEEGSEAYKFMLHKLEEYKRHIALEAERKTQQEKIEDQELFKFNYIEDLHNLSISLSGSNESRIAGIAREICDWRDLVDRWTQDLKAVEEQIQDIIDEKSRLLIQAGNVSEAILEKDFNDIKGLFEQKGRAEVRLTELNRDLEQMQKQMDGLQKQMDELNPDSSQVKVFREVHRVMESIAKAVAVAKSENLRRFLAEMEEKANNYLASLSADDFHGEIHLRQTADNSTEIRLFSANGTEIRKPSGSQLTVMYISVLFAISDFTQEKRDEDYPLIFDAATSSFGDSKERGFYNVIDGLHKQCIIITKDFISNGRVDIEKVDKLTCSVYRIKKADGFNAKNMATIRTTIEKLK</sequence>
<name>F0H4G2_9BACT</name>
<reference evidence="2 3" key="1">
    <citation type="submission" date="2011-02" db="EMBL/GenBank/DDBJ databases">
        <authorList>
            <person name="Durkin A.S."/>
            <person name="Madupu R."/>
            <person name="Torralba M."/>
            <person name="Gillis M."/>
            <person name="Methe B."/>
            <person name="Sutton G."/>
            <person name="Nelson K.E."/>
        </authorList>
    </citation>
    <scope>NUCLEOTIDE SEQUENCE [LARGE SCALE GENOMIC DNA]</scope>
    <source>
        <strain evidence="2 3">CRIS 18C-A</strain>
    </source>
</reference>
<gene>
    <name evidence="2" type="ORF">HMPREF9303_1532</name>
</gene>
<dbReference type="InterPro" id="IPR027417">
    <property type="entry name" value="P-loop_NTPase"/>
</dbReference>
<feature type="coiled-coil region" evidence="1">
    <location>
        <begin position="153"/>
        <end position="237"/>
    </location>
</feature>
<dbReference type="Proteomes" id="UP000003155">
    <property type="component" value="Unassembled WGS sequence"/>
</dbReference>
<dbReference type="SUPFAM" id="SSF90257">
    <property type="entry name" value="Myosin rod fragments"/>
    <property type="match status" value="1"/>
</dbReference>
<comment type="caution">
    <text evidence="2">The sequence shown here is derived from an EMBL/GenBank/DDBJ whole genome shotgun (WGS) entry which is preliminary data.</text>
</comment>
<dbReference type="EMBL" id="AEXO01000015">
    <property type="protein sequence ID" value="EGC87329.1"/>
    <property type="molecule type" value="Genomic_DNA"/>
</dbReference>
<accession>F0H4G2</accession>
<proteinExistence type="predicted"/>
<evidence type="ECO:0000313" key="2">
    <source>
        <dbReference type="EMBL" id="EGC87329.1"/>
    </source>
</evidence>